<accession>A0A0F9GJF9</accession>
<sequence length="46" mass="5424">MVKVLNLNISINKKNGQIVTTIPKRKLSKKKLKEIFETRKIKMEIK</sequence>
<evidence type="ECO:0000313" key="1">
    <source>
        <dbReference type="EMBL" id="KKL98949.1"/>
    </source>
</evidence>
<gene>
    <name evidence="1" type="ORF">LCGC14_1819280</name>
</gene>
<protein>
    <submittedName>
        <fullName evidence="1">Uncharacterized protein</fullName>
    </submittedName>
</protein>
<comment type="caution">
    <text evidence="1">The sequence shown here is derived from an EMBL/GenBank/DDBJ whole genome shotgun (WGS) entry which is preliminary data.</text>
</comment>
<reference evidence="1" key="1">
    <citation type="journal article" date="2015" name="Nature">
        <title>Complex archaea that bridge the gap between prokaryotes and eukaryotes.</title>
        <authorList>
            <person name="Spang A."/>
            <person name="Saw J.H."/>
            <person name="Jorgensen S.L."/>
            <person name="Zaremba-Niedzwiedzka K."/>
            <person name="Martijn J."/>
            <person name="Lind A.E."/>
            <person name="van Eijk R."/>
            <person name="Schleper C."/>
            <person name="Guy L."/>
            <person name="Ettema T.J."/>
        </authorList>
    </citation>
    <scope>NUCLEOTIDE SEQUENCE</scope>
</reference>
<name>A0A0F9GJF9_9ZZZZ</name>
<proteinExistence type="predicted"/>
<organism evidence="1">
    <name type="scientific">marine sediment metagenome</name>
    <dbReference type="NCBI Taxonomy" id="412755"/>
    <lineage>
        <taxon>unclassified sequences</taxon>
        <taxon>metagenomes</taxon>
        <taxon>ecological metagenomes</taxon>
    </lineage>
</organism>
<dbReference type="AlphaFoldDB" id="A0A0F9GJF9"/>
<dbReference type="EMBL" id="LAZR01017791">
    <property type="protein sequence ID" value="KKL98949.1"/>
    <property type="molecule type" value="Genomic_DNA"/>
</dbReference>